<sequence length="180" mass="18883">MRPSDRWESALWGLVVAVVLVAIPLAGAVGTASYSAAGERLRDERARLTSVTATVRETPARSVTIGPRGYAVERYTARVEWSEAGRDGTAVVDTAASTSAGDSLVVWLSGDGQPVSAPAGSGTAVWSGISAGVVTLSATVGGALVIAWGARQLLDQRRRAAWAREWERFDHATGKEAPEH</sequence>
<accession>A0A4R6P5L9</accession>
<dbReference type="PANTHER" id="PTHR42305:SF1">
    <property type="entry name" value="MEMBRANE PROTEIN RV1733C-RELATED"/>
    <property type="match status" value="1"/>
</dbReference>
<keyword evidence="1" id="KW-0472">Membrane</keyword>
<evidence type="ECO:0000313" key="2">
    <source>
        <dbReference type="EMBL" id="TDP33154.1"/>
    </source>
</evidence>
<organism evidence="2 3">
    <name type="scientific">Nocardia ignorata</name>
    <dbReference type="NCBI Taxonomy" id="145285"/>
    <lineage>
        <taxon>Bacteria</taxon>
        <taxon>Bacillati</taxon>
        <taxon>Actinomycetota</taxon>
        <taxon>Actinomycetes</taxon>
        <taxon>Mycobacteriales</taxon>
        <taxon>Nocardiaceae</taxon>
        <taxon>Nocardia</taxon>
    </lineage>
</organism>
<gene>
    <name evidence="2" type="ORF">DFR75_105392</name>
</gene>
<dbReference type="InterPro" id="IPR039708">
    <property type="entry name" value="MT1774/Rv1733c-like"/>
</dbReference>
<dbReference type="AlphaFoldDB" id="A0A4R6P5L9"/>
<protein>
    <submittedName>
        <fullName evidence="2">Uncharacterized protein</fullName>
    </submittedName>
</protein>
<keyword evidence="3" id="KW-1185">Reference proteome</keyword>
<dbReference type="PANTHER" id="PTHR42305">
    <property type="entry name" value="MEMBRANE PROTEIN RV1733C-RELATED"/>
    <property type="match status" value="1"/>
</dbReference>
<evidence type="ECO:0000313" key="3">
    <source>
        <dbReference type="Proteomes" id="UP000295087"/>
    </source>
</evidence>
<feature type="transmembrane region" description="Helical" evidence="1">
    <location>
        <begin position="124"/>
        <end position="150"/>
    </location>
</feature>
<keyword evidence="1" id="KW-1133">Transmembrane helix</keyword>
<keyword evidence="1" id="KW-0812">Transmembrane</keyword>
<evidence type="ECO:0000256" key="1">
    <source>
        <dbReference type="SAM" id="Phobius"/>
    </source>
</evidence>
<dbReference type="EMBL" id="SNXK01000005">
    <property type="protein sequence ID" value="TDP33154.1"/>
    <property type="molecule type" value="Genomic_DNA"/>
</dbReference>
<name>A0A4R6P5L9_NOCIG</name>
<comment type="caution">
    <text evidence="2">The sequence shown here is derived from an EMBL/GenBank/DDBJ whole genome shotgun (WGS) entry which is preliminary data.</text>
</comment>
<proteinExistence type="predicted"/>
<reference evidence="2 3" key="1">
    <citation type="submission" date="2019-03" db="EMBL/GenBank/DDBJ databases">
        <title>Genomic Encyclopedia of Type Strains, Phase IV (KMG-IV): sequencing the most valuable type-strain genomes for metagenomic binning, comparative biology and taxonomic classification.</title>
        <authorList>
            <person name="Goeker M."/>
        </authorList>
    </citation>
    <scope>NUCLEOTIDE SEQUENCE [LARGE SCALE GENOMIC DNA]</scope>
    <source>
        <strain evidence="2 3">DSM 44496</strain>
    </source>
</reference>
<dbReference type="Proteomes" id="UP000295087">
    <property type="component" value="Unassembled WGS sequence"/>
</dbReference>